<dbReference type="KEGG" id="bcom:BAUCODRAFT_435659"/>
<dbReference type="AlphaFoldDB" id="M2MK05"/>
<reference evidence="2 3" key="1">
    <citation type="journal article" date="2012" name="PLoS Pathog.">
        <title>Diverse lifestyles and strategies of plant pathogenesis encoded in the genomes of eighteen Dothideomycetes fungi.</title>
        <authorList>
            <person name="Ohm R.A."/>
            <person name="Feau N."/>
            <person name="Henrissat B."/>
            <person name="Schoch C.L."/>
            <person name="Horwitz B.A."/>
            <person name="Barry K.W."/>
            <person name="Condon B.J."/>
            <person name="Copeland A.C."/>
            <person name="Dhillon B."/>
            <person name="Glaser F."/>
            <person name="Hesse C.N."/>
            <person name="Kosti I."/>
            <person name="LaButti K."/>
            <person name="Lindquist E.A."/>
            <person name="Lucas S."/>
            <person name="Salamov A.A."/>
            <person name="Bradshaw R.E."/>
            <person name="Ciuffetti L."/>
            <person name="Hamelin R.C."/>
            <person name="Kema G.H.J."/>
            <person name="Lawrence C."/>
            <person name="Scott J.A."/>
            <person name="Spatafora J.W."/>
            <person name="Turgeon B.G."/>
            <person name="de Wit P.J.G.M."/>
            <person name="Zhong S."/>
            <person name="Goodwin S.B."/>
            <person name="Grigoriev I.V."/>
        </authorList>
    </citation>
    <scope>NUCLEOTIDE SEQUENCE [LARGE SCALE GENOMIC DNA]</scope>
    <source>
        <strain evidence="2 3">UAMH 10762</strain>
    </source>
</reference>
<name>M2MK05_BAUPA</name>
<protein>
    <submittedName>
        <fullName evidence="2">Uncharacterized protein</fullName>
    </submittedName>
</protein>
<dbReference type="EMBL" id="KB445554">
    <property type="protein sequence ID" value="EMC97016.1"/>
    <property type="molecule type" value="Genomic_DNA"/>
</dbReference>
<gene>
    <name evidence="2" type="ORF">BAUCODRAFT_435659</name>
</gene>
<dbReference type="Proteomes" id="UP000011761">
    <property type="component" value="Unassembled WGS sequence"/>
</dbReference>
<dbReference type="HOGENOM" id="CLU_426399_0_0_1"/>
<dbReference type="RefSeq" id="XP_007675601.1">
    <property type="nucleotide sequence ID" value="XM_007677411.1"/>
</dbReference>
<evidence type="ECO:0000313" key="3">
    <source>
        <dbReference type="Proteomes" id="UP000011761"/>
    </source>
</evidence>
<proteinExistence type="predicted"/>
<evidence type="ECO:0000313" key="2">
    <source>
        <dbReference type="EMBL" id="EMC97016.1"/>
    </source>
</evidence>
<feature type="region of interest" description="Disordered" evidence="1">
    <location>
        <begin position="615"/>
        <end position="642"/>
    </location>
</feature>
<keyword evidence="3" id="KW-1185">Reference proteome</keyword>
<evidence type="ECO:0000256" key="1">
    <source>
        <dbReference type="SAM" id="MobiDB-lite"/>
    </source>
</evidence>
<accession>M2MK05</accession>
<organism evidence="2 3">
    <name type="scientific">Baudoinia panamericana (strain UAMH 10762)</name>
    <name type="common">Angels' share fungus</name>
    <name type="synonym">Baudoinia compniacensis (strain UAMH 10762)</name>
    <dbReference type="NCBI Taxonomy" id="717646"/>
    <lineage>
        <taxon>Eukaryota</taxon>
        <taxon>Fungi</taxon>
        <taxon>Dikarya</taxon>
        <taxon>Ascomycota</taxon>
        <taxon>Pezizomycotina</taxon>
        <taxon>Dothideomycetes</taxon>
        <taxon>Dothideomycetidae</taxon>
        <taxon>Mycosphaerellales</taxon>
        <taxon>Teratosphaeriaceae</taxon>
        <taxon>Baudoinia</taxon>
    </lineage>
</organism>
<dbReference type="GeneID" id="19114303"/>
<sequence length="642" mass="69903">MSTFVPNPRKHFDGSLHKKRCGRPISFIPPSYPTKSKHTHKATTLHHTSFPSLHQTHARATSYPAISLHIQPHHHQTTMSSQLTSSTSLTQLDTHLSSLRARKAPSNDFQAAYNGQSPASSSAFGRRFEQLQTEVESFQGGERSVSQLYAAGKDGMEALKALSRRQQQVLKPLSGAELARVAGDGDGDGKAIHPSNDDSGNTFLNDLLTPTAPDRLLVLPAEALSTPRFRTCAKRGWAGTYKPLPSDNEKVFGYDRLPTLPRSLGPAPGYDETEMKMPAEVDSLETFEPLWAPAPVFESRLAVAHVQHLAEYARLCGSEGSYEGFFAENGGGNGTVVDWRHRQMMARMPGSVIARLRRRHADVQSQGIIQEAVDVSTATEQDEAAVWATFFEKVDTQHQEAGRPGKLKEWHTLDGKPATDLDHLVEHLDFDGPDPPAPLLDPLAAGLRKEADALETRAWLVEEAGKRGYSATKAGKICDDIMKMSEVTAYADNCRRWLEIGKRSWQTGRYAKSGQKAKGKAALSPRGCRGGKTAMPASAALEGCDDGGKAGTGRMEEAPFQNGWHGAELPLATTTTTRRCGAVGTAVCPVERPKRVCSKPQKLTEAEVAIAATTTQLRSNGCGKRKRSGDEEDGRVSKRMQA</sequence>